<sequence length="420" mass="46602">LGHDWQSRIDAKKGALSRVGTEVEWDGPSVFKTEAQVFLLNVGGGKLSGRVEVKREPIDQVELRISGTVYYLGGLVKEATIPFHKSDLTGNVNIVHRGLRIEIEKDNYHFSADIHLEDKGDDGTGTERPVGAVLLFTIVFPENYKSYNILSLTTDPSEDEILDILFLQRLNIEFSSVDLQATKGEVQVKETIITQSIITRSLLRTTIQVKPALGKALRVDSITTNKPLEINILTAPADDEHNLLMFSDKSKVILSVKPDPESSAIRDTQPVGITIDIQASDSIDARIELTDGVQTLKMDAKSEIGSVLTSITENYKGDIILKSEKQEVGLFPKKGSKSVIIILQKYKNFIKAFKPLAPGKGERGSIYLESNEGNIFDLQRADCSKDLGSQDGDITVMVQDRRLMIWVTRRLPRILSQSEI</sequence>
<accession>A0A9P6KHH2</accession>
<evidence type="ECO:0000313" key="1">
    <source>
        <dbReference type="EMBL" id="KAF9585131.1"/>
    </source>
</evidence>
<feature type="non-terminal residue" evidence="1">
    <location>
        <position position="1"/>
    </location>
</feature>
<proteinExistence type="predicted"/>
<dbReference type="AlphaFoldDB" id="A0A9P6KHH2"/>
<dbReference type="EMBL" id="JAABOA010000247">
    <property type="protein sequence ID" value="KAF9585131.1"/>
    <property type="molecule type" value="Genomic_DNA"/>
</dbReference>
<reference evidence="1" key="1">
    <citation type="journal article" date="2020" name="Fungal Divers.">
        <title>Resolving the Mortierellaceae phylogeny through synthesis of multi-gene phylogenetics and phylogenomics.</title>
        <authorList>
            <person name="Vandepol N."/>
            <person name="Liber J."/>
            <person name="Desiro A."/>
            <person name="Na H."/>
            <person name="Kennedy M."/>
            <person name="Barry K."/>
            <person name="Grigoriev I.V."/>
            <person name="Miller A.N."/>
            <person name="O'Donnell K."/>
            <person name="Stajich J.E."/>
            <person name="Bonito G."/>
        </authorList>
    </citation>
    <scope>NUCLEOTIDE SEQUENCE</scope>
    <source>
        <strain evidence="1">KOD1015</strain>
    </source>
</reference>
<dbReference type="Proteomes" id="UP000780801">
    <property type="component" value="Unassembled WGS sequence"/>
</dbReference>
<comment type="caution">
    <text evidence="1">The sequence shown here is derived from an EMBL/GenBank/DDBJ whole genome shotgun (WGS) entry which is preliminary data.</text>
</comment>
<protein>
    <submittedName>
        <fullName evidence="1">Uncharacterized protein</fullName>
    </submittedName>
</protein>
<gene>
    <name evidence="1" type="ORF">BGW38_003759</name>
</gene>
<keyword evidence="2" id="KW-1185">Reference proteome</keyword>
<name>A0A9P6KHH2_9FUNG</name>
<evidence type="ECO:0000313" key="2">
    <source>
        <dbReference type="Proteomes" id="UP000780801"/>
    </source>
</evidence>
<dbReference type="OrthoDB" id="2370519at2759"/>
<organism evidence="1 2">
    <name type="scientific">Lunasporangiospora selenospora</name>
    <dbReference type="NCBI Taxonomy" id="979761"/>
    <lineage>
        <taxon>Eukaryota</taxon>
        <taxon>Fungi</taxon>
        <taxon>Fungi incertae sedis</taxon>
        <taxon>Mucoromycota</taxon>
        <taxon>Mortierellomycotina</taxon>
        <taxon>Mortierellomycetes</taxon>
        <taxon>Mortierellales</taxon>
        <taxon>Mortierellaceae</taxon>
        <taxon>Lunasporangiospora</taxon>
    </lineage>
</organism>